<organism evidence="2 3">
    <name type="scientific">Cellulomonas aerilata</name>
    <dbReference type="NCBI Taxonomy" id="515326"/>
    <lineage>
        <taxon>Bacteria</taxon>
        <taxon>Bacillati</taxon>
        <taxon>Actinomycetota</taxon>
        <taxon>Actinomycetes</taxon>
        <taxon>Micrococcales</taxon>
        <taxon>Cellulomonadaceae</taxon>
        <taxon>Cellulomonas</taxon>
    </lineage>
</organism>
<dbReference type="Pfam" id="PF00805">
    <property type="entry name" value="Pentapeptide"/>
    <property type="match status" value="1"/>
</dbReference>
<evidence type="ECO:0000313" key="3">
    <source>
        <dbReference type="Proteomes" id="UP000321181"/>
    </source>
</evidence>
<protein>
    <recommendedName>
        <fullName evidence="4">Pentapeptide repeat-containing protein</fullName>
    </recommendedName>
</protein>
<dbReference type="InterPro" id="IPR051082">
    <property type="entry name" value="Pentapeptide-BTB/POZ_domain"/>
</dbReference>
<dbReference type="OrthoDB" id="154708at2"/>
<proteinExistence type="predicted"/>
<dbReference type="AlphaFoldDB" id="A0A512DCJ7"/>
<dbReference type="Gene3D" id="2.160.20.80">
    <property type="entry name" value="E3 ubiquitin-protein ligase SopA"/>
    <property type="match status" value="1"/>
</dbReference>
<evidence type="ECO:0000256" key="1">
    <source>
        <dbReference type="SAM" id="MobiDB-lite"/>
    </source>
</evidence>
<dbReference type="PANTHER" id="PTHR14136">
    <property type="entry name" value="BTB_POZ DOMAIN-CONTAINING PROTEIN KCTD9"/>
    <property type="match status" value="1"/>
</dbReference>
<dbReference type="InterPro" id="IPR001646">
    <property type="entry name" value="5peptide_repeat"/>
</dbReference>
<comment type="caution">
    <text evidence="2">The sequence shown here is derived from an EMBL/GenBank/DDBJ whole genome shotgun (WGS) entry which is preliminary data.</text>
</comment>
<evidence type="ECO:0008006" key="4">
    <source>
        <dbReference type="Google" id="ProtNLM"/>
    </source>
</evidence>
<sequence>MPDVPEPTAPPADPRRDPGLRADCARCVGLCCVVPAFAASSDFAIDKPAGTPCPHLAEDSRCGIHTELRPRGFPGCVVYDCFGAGQKVTQVVFGGRDWREGPAVAAGMFAVFPVVRRLQELLRYLAEALAVVGGRTDGAALRGALADAVERTDRLSCGTPDELLALDVDTLRAEVAVLLREASALVRGDVPPRRRMRGADLLGARLSGADLRGADLGGALLVGADLRDSDLRGADLVGADLRGADLRGADLTGCLFLTGSQLESARGDARTRTSPSLDHPGHWATGERAVPVAAPTVRRPRSRPR</sequence>
<accession>A0A512DCJ7</accession>
<dbReference type="SUPFAM" id="SSF141571">
    <property type="entry name" value="Pentapeptide repeat-like"/>
    <property type="match status" value="1"/>
</dbReference>
<name>A0A512DCJ7_9CELL</name>
<dbReference type="RefSeq" id="WP_146903350.1">
    <property type="nucleotide sequence ID" value="NZ_BAAARM010000003.1"/>
</dbReference>
<dbReference type="PANTHER" id="PTHR14136:SF17">
    <property type="entry name" value="BTB_POZ DOMAIN-CONTAINING PROTEIN KCTD9"/>
    <property type="match status" value="1"/>
</dbReference>
<evidence type="ECO:0000313" key="2">
    <source>
        <dbReference type="EMBL" id="GEO34201.1"/>
    </source>
</evidence>
<keyword evidence="3" id="KW-1185">Reference proteome</keyword>
<dbReference type="EMBL" id="BJYY01000013">
    <property type="protein sequence ID" value="GEO34201.1"/>
    <property type="molecule type" value="Genomic_DNA"/>
</dbReference>
<gene>
    <name evidence="2" type="ORF">CAE01nite_19260</name>
</gene>
<reference evidence="2 3" key="1">
    <citation type="submission" date="2019-07" db="EMBL/GenBank/DDBJ databases">
        <title>Whole genome shotgun sequence of Cellulomonas aerilata NBRC 106308.</title>
        <authorList>
            <person name="Hosoyama A."/>
            <person name="Uohara A."/>
            <person name="Ohji S."/>
            <person name="Ichikawa N."/>
        </authorList>
    </citation>
    <scope>NUCLEOTIDE SEQUENCE [LARGE SCALE GENOMIC DNA]</scope>
    <source>
        <strain evidence="2 3">NBRC 106308</strain>
    </source>
</reference>
<feature type="region of interest" description="Disordered" evidence="1">
    <location>
        <begin position="265"/>
        <end position="288"/>
    </location>
</feature>
<dbReference type="Proteomes" id="UP000321181">
    <property type="component" value="Unassembled WGS sequence"/>
</dbReference>